<keyword evidence="3" id="KW-1185">Reference proteome</keyword>
<evidence type="ECO:0000313" key="2">
    <source>
        <dbReference type="EMBL" id="KAF2867745.1"/>
    </source>
</evidence>
<comment type="caution">
    <text evidence="2">The sequence shown here is derived from an EMBL/GenBank/DDBJ whole genome shotgun (WGS) entry which is preliminary data.</text>
</comment>
<accession>A0A7C8MI87</accession>
<dbReference type="EMBL" id="JAADJZ010000022">
    <property type="protein sequence ID" value="KAF2867745.1"/>
    <property type="molecule type" value="Genomic_DNA"/>
</dbReference>
<evidence type="ECO:0000313" key="3">
    <source>
        <dbReference type="Proteomes" id="UP000481861"/>
    </source>
</evidence>
<dbReference type="InterPro" id="IPR027417">
    <property type="entry name" value="P-loop_NTPase"/>
</dbReference>
<feature type="compositionally biased region" description="Polar residues" evidence="1">
    <location>
        <begin position="909"/>
        <end position="919"/>
    </location>
</feature>
<dbReference type="PANTHER" id="PTHR46082">
    <property type="entry name" value="ATP/GTP-BINDING PROTEIN-RELATED"/>
    <property type="match status" value="1"/>
</dbReference>
<dbReference type="Gene3D" id="1.25.40.10">
    <property type="entry name" value="Tetratricopeptide repeat domain"/>
    <property type="match status" value="2"/>
</dbReference>
<dbReference type="Proteomes" id="UP000481861">
    <property type="component" value="Unassembled WGS sequence"/>
</dbReference>
<proteinExistence type="predicted"/>
<evidence type="ECO:0000256" key="1">
    <source>
        <dbReference type="SAM" id="MobiDB-lite"/>
    </source>
</evidence>
<dbReference type="CDD" id="cd02019">
    <property type="entry name" value="NK"/>
    <property type="match status" value="1"/>
</dbReference>
<dbReference type="InterPro" id="IPR053137">
    <property type="entry name" value="NLR-like"/>
</dbReference>
<dbReference type="AlphaFoldDB" id="A0A7C8MI87"/>
<dbReference type="PANTHER" id="PTHR46082:SF6">
    <property type="entry name" value="AAA+ ATPASE DOMAIN-CONTAINING PROTEIN-RELATED"/>
    <property type="match status" value="1"/>
</dbReference>
<dbReference type="Gene3D" id="3.40.50.300">
    <property type="entry name" value="P-loop containing nucleotide triphosphate hydrolases"/>
    <property type="match status" value="1"/>
</dbReference>
<dbReference type="Pfam" id="PF13424">
    <property type="entry name" value="TPR_12"/>
    <property type="match status" value="2"/>
</dbReference>
<reference evidence="2 3" key="1">
    <citation type="submission" date="2020-01" db="EMBL/GenBank/DDBJ databases">
        <authorList>
            <consortium name="DOE Joint Genome Institute"/>
            <person name="Haridas S."/>
            <person name="Albert R."/>
            <person name="Binder M."/>
            <person name="Bloem J."/>
            <person name="Labutti K."/>
            <person name="Salamov A."/>
            <person name="Andreopoulos B."/>
            <person name="Baker S.E."/>
            <person name="Barry K."/>
            <person name="Bills G."/>
            <person name="Bluhm B.H."/>
            <person name="Cannon C."/>
            <person name="Castanera R."/>
            <person name="Culley D.E."/>
            <person name="Daum C."/>
            <person name="Ezra D."/>
            <person name="Gonzalez J.B."/>
            <person name="Henrissat B."/>
            <person name="Kuo A."/>
            <person name="Liang C."/>
            <person name="Lipzen A."/>
            <person name="Lutzoni F."/>
            <person name="Magnuson J."/>
            <person name="Mondo S."/>
            <person name="Nolan M."/>
            <person name="Ohm R."/>
            <person name="Pangilinan J."/>
            <person name="Park H.-J.H."/>
            <person name="Ramirez L."/>
            <person name="Alfaro M."/>
            <person name="Sun H."/>
            <person name="Tritt A."/>
            <person name="Yoshinaga Y."/>
            <person name="Zwiers L.-H.L."/>
            <person name="Turgeon B.G."/>
            <person name="Goodwin S.B."/>
            <person name="Spatafora J.W."/>
            <person name="Crous P.W."/>
            <person name="Grigoriev I.V."/>
        </authorList>
    </citation>
    <scope>NUCLEOTIDE SEQUENCE [LARGE SCALE GENOMIC DNA]</scope>
    <source>
        <strain evidence="2 3">CBS 611.86</strain>
    </source>
</reference>
<sequence length="964" mass="108151">MAGPISTSSRTGLTPVPVYDQMVDPVTLISALAVVTQLLCYGVEGINAISDTSSRLRLAPETLQQWKDQARVSLNLVTIIEAQHSIQSKELCEILERCRNLVVTLESRIQRLSVVAGDNRFKKLKKAVKAVRHEKQILQTLSSVKETLACIQGISDQSRYIPRPVYLYSANSRLVMATQFRMSSSLIEDDMRSNKRFIGQNKVLYALSRMANPQSEGGNGFRRVTLTGLGGSGKSAVAREFAHRLFHASPDTLIFWLDGSSAPRFLHSIRAIFSPQQPDLMGVKNWLESEFSPPWLMIVDNAHMETFFGKKQLHRLLPDCSHGRIIFTSRNRNVARTLAGLSQKLHAVEMNGMDRRDASQLLLSYLEHDTSNEDDNDQLVARLELLPLSIVLVGLLISSNSMTVTNCLSYLKTDKGATSRLISDGLSLFRTRGHNSPEIATPFLSLEELKSQNPHAVPMLAALSCLDGQNIPESFFSSLWNPSEISGALSSLQAFSIVRQGDSFDTYSINPMLRSLIRSELKSIPEYLQYMESVLLLLDSHFPRFFRDYDSYRNGRYYSTHGADAFASEFTASSTLQNILGAADQHMGNYDVAAQIFGRNLRTQTILLGSDDMETIHSMNNYALALQQQGMFQKAENYHRKALHRKKALFGSTHPETLTTLNNLGLCIQSRGDHVSAESFFRDAIAGRERCLETDHPAALRALSNLGISLQLQQRYEEAEQLQRYTLLGRHQVLGPKHHETLRSKLNLAITLHYQQKWPKAEALLRQATADFEEVLGPDHPETLTVLENLGKLLRDQARYDEAEVVAVKVLSLVRQKNGDEHSQTLDVLQQLASLLHWQERYEEALELATRARNGRSQQFGTEDPRTQTSAQHVQLLEDYLQDDNTLDDSDEDSDDDSEEWVLIDDISQRTPSSESDLLDTSKQHDAPLDLVVREDSSSPQVYSSIWSMVFLSVAVGVFAVSVA</sequence>
<dbReference type="Pfam" id="PF13374">
    <property type="entry name" value="TPR_10"/>
    <property type="match status" value="2"/>
</dbReference>
<dbReference type="SUPFAM" id="SSF48452">
    <property type="entry name" value="TPR-like"/>
    <property type="match status" value="2"/>
</dbReference>
<dbReference type="InterPro" id="IPR019734">
    <property type="entry name" value="TPR_rpt"/>
</dbReference>
<name>A0A7C8MI87_9PLEO</name>
<protein>
    <recommendedName>
        <fullName evidence="4">NB-ARC domain-containing protein</fullName>
    </recommendedName>
</protein>
<feature type="region of interest" description="Disordered" evidence="1">
    <location>
        <begin position="884"/>
        <end position="922"/>
    </location>
</feature>
<feature type="compositionally biased region" description="Acidic residues" evidence="1">
    <location>
        <begin position="884"/>
        <end position="903"/>
    </location>
</feature>
<evidence type="ECO:0008006" key="4">
    <source>
        <dbReference type="Google" id="ProtNLM"/>
    </source>
</evidence>
<organism evidence="2 3">
    <name type="scientific">Massariosphaeria phaeospora</name>
    <dbReference type="NCBI Taxonomy" id="100035"/>
    <lineage>
        <taxon>Eukaryota</taxon>
        <taxon>Fungi</taxon>
        <taxon>Dikarya</taxon>
        <taxon>Ascomycota</taxon>
        <taxon>Pezizomycotina</taxon>
        <taxon>Dothideomycetes</taxon>
        <taxon>Pleosporomycetidae</taxon>
        <taxon>Pleosporales</taxon>
        <taxon>Pleosporales incertae sedis</taxon>
        <taxon>Massariosphaeria</taxon>
    </lineage>
</organism>
<dbReference type="SMART" id="SM00028">
    <property type="entry name" value="TPR"/>
    <property type="match status" value="5"/>
</dbReference>
<dbReference type="OrthoDB" id="20872at2759"/>
<gene>
    <name evidence="2" type="ORF">BDV95DRAFT_646753</name>
</gene>
<dbReference type="InterPro" id="IPR011990">
    <property type="entry name" value="TPR-like_helical_dom_sf"/>
</dbReference>
<dbReference type="SUPFAM" id="SSF52540">
    <property type="entry name" value="P-loop containing nucleoside triphosphate hydrolases"/>
    <property type="match status" value="1"/>
</dbReference>